<dbReference type="GO" id="GO:0046983">
    <property type="term" value="F:protein dimerization activity"/>
    <property type="evidence" value="ECO:0007669"/>
    <property type="project" value="InterPro"/>
</dbReference>
<feature type="active site" description="Proton acceptor" evidence="4">
    <location>
        <position position="266"/>
    </location>
</feature>
<dbReference type="PROSITE" id="PS51683">
    <property type="entry name" value="SAM_OMT_II"/>
    <property type="match status" value="1"/>
</dbReference>
<evidence type="ECO:0000256" key="4">
    <source>
        <dbReference type="PIRSR" id="PIRSR005739-1"/>
    </source>
</evidence>
<organism evidence="7 8">
    <name type="scientific">Thalictrum thalictroides</name>
    <name type="common">Rue-anemone</name>
    <name type="synonym">Anemone thalictroides</name>
    <dbReference type="NCBI Taxonomy" id="46969"/>
    <lineage>
        <taxon>Eukaryota</taxon>
        <taxon>Viridiplantae</taxon>
        <taxon>Streptophyta</taxon>
        <taxon>Embryophyta</taxon>
        <taxon>Tracheophyta</taxon>
        <taxon>Spermatophyta</taxon>
        <taxon>Magnoliopsida</taxon>
        <taxon>Ranunculales</taxon>
        <taxon>Ranunculaceae</taxon>
        <taxon>Thalictroideae</taxon>
        <taxon>Thalictrum</taxon>
    </lineage>
</organism>
<feature type="domain" description="O-methyltransferase C-terminal" evidence="5">
    <location>
        <begin position="137"/>
        <end position="341"/>
    </location>
</feature>
<keyword evidence="3" id="KW-0949">S-adenosyl-L-methionine</keyword>
<dbReference type="OrthoDB" id="1606438at2759"/>
<dbReference type="Pfam" id="PF08100">
    <property type="entry name" value="Dimerisation"/>
    <property type="match status" value="1"/>
</dbReference>
<comment type="caution">
    <text evidence="7">The sequence shown here is derived from an EMBL/GenBank/DDBJ whole genome shotgun (WGS) entry which is preliminary data.</text>
</comment>
<keyword evidence="2 7" id="KW-0808">Transferase</keyword>
<protein>
    <submittedName>
        <fullName evidence="7">Bergaptol o-methyltransferase</fullName>
    </submittedName>
</protein>
<dbReference type="InterPro" id="IPR001077">
    <property type="entry name" value="COMT_C"/>
</dbReference>
<dbReference type="GO" id="GO:0008171">
    <property type="term" value="F:O-methyltransferase activity"/>
    <property type="evidence" value="ECO:0007669"/>
    <property type="project" value="InterPro"/>
</dbReference>
<dbReference type="InterPro" id="IPR036390">
    <property type="entry name" value="WH_DNA-bd_sf"/>
</dbReference>
<dbReference type="Pfam" id="PF00891">
    <property type="entry name" value="Methyltransf_2"/>
    <property type="match status" value="1"/>
</dbReference>
<dbReference type="EMBL" id="JABWDY010033182">
    <property type="protein sequence ID" value="KAF5183615.1"/>
    <property type="molecule type" value="Genomic_DNA"/>
</dbReference>
<evidence type="ECO:0000313" key="7">
    <source>
        <dbReference type="EMBL" id="KAF5183615.1"/>
    </source>
</evidence>
<accession>A0A7J6VHB9</accession>
<dbReference type="GO" id="GO:0032259">
    <property type="term" value="P:methylation"/>
    <property type="evidence" value="ECO:0007669"/>
    <property type="project" value="UniProtKB-KW"/>
</dbReference>
<dbReference type="InterPro" id="IPR012967">
    <property type="entry name" value="COMT_dimerisation"/>
</dbReference>
<evidence type="ECO:0000256" key="1">
    <source>
        <dbReference type="ARBA" id="ARBA00022603"/>
    </source>
</evidence>
<dbReference type="PIRSF" id="PIRSF005739">
    <property type="entry name" value="O-mtase"/>
    <property type="match status" value="1"/>
</dbReference>
<dbReference type="Proteomes" id="UP000554482">
    <property type="component" value="Unassembled WGS sequence"/>
</dbReference>
<proteinExistence type="predicted"/>
<dbReference type="SUPFAM" id="SSF46785">
    <property type="entry name" value="Winged helix' DNA-binding domain"/>
    <property type="match status" value="1"/>
</dbReference>
<dbReference type="InterPro" id="IPR016461">
    <property type="entry name" value="COMT-like"/>
</dbReference>
<evidence type="ECO:0000256" key="2">
    <source>
        <dbReference type="ARBA" id="ARBA00022679"/>
    </source>
</evidence>
<dbReference type="PANTHER" id="PTHR11746">
    <property type="entry name" value="O-METHYLTRANSFERASE"/>
    <property type="match status" value="1"/>
</dbReference>
<dbReference type="FunFam" id="3.40.50.150:FF:000061">
    <property type="entry name" value="Caffeic acid O-methyltransferase"/>
    <property type="match status" value="1"/>
</dbReference>
<dbReference type="Gene3D" id="1.10.10.10">
    <property type="entry name" value="Winged helix-like DNA-binding domain superfamily/Winged helix DNA-binding domain"/>
    <property type="match status" value="1"/>
</dbReference>
<keyword evidence="8" id="KW-1185">Reference proteome</keyword>
<evidence type="ECO:0000259" key="5">
    <source>
        <dbReference type="Pfam" id="PF00891"/>
    </source>
</evidence>
<name>A0A7J6VHB9_THATH</name>
<dbReference type="SUPFAM" id="SSF53335">
    <property type="entry name" value="S-adenosyl-L-methionine-dependent methyltransferases"/>
    <property type="match status" value="1"/>
</dbReference>
<reference evidence="7 8" key="1">
    <citation type="submission" date="2020-06" db="EMBL/GenBank/DDBJ databases">
        <title>Transcriptomic and genomic resources for Thalictrum thalictroides and T. hernandezii: Facilitating candidate gene discovery in an emerging model plant lineage.</title>
        <authorList>
            <person name="Arias T."/>
            <person name="Riano-Pachon D.M."/>
            <person name="Di Stilio V.S."/>
        </authorList>
    </citation>
    <scope>NUCLEOTIDE SEQUENCE [LARGE SCALE GENOMIC DNA]</scope>
    <source>
        <strain evidence="8">cv. WT478/WT964</strain>
        <tissue evidence="7">Leaves</tissue>
    </source>
</reference>
<gene>
    <name evidence="7" type="ORF">FRX31_026798</name>
</gene>
<evidence type="ECO:0000259" key="6">
    <source>
        <dbReference type="Pfam" id="PF08100"/>
    </source>
</evidence>
<keyword evidence="1 7" id="KW-0489">Methyltransferase</keyword>
<evidence type="ECO:0000256" key="3">
    <source>
        <dbReference type="ARBA" id="ARBA00022691"/>
    </source>
</evidence>
<dbReference type="AlphaFoldDB" id="A0A7J6VHB9"/>
<feature type="domain" description="O-methyltransferase dimerisation" evidence="6">
    <location>
        <begin position="21"/>
        <end position="115"/>
    </location>
</feature>
<dbReference type="Gene3D" id="3.40.50.150">
    <property type="entry name" value="Vaccinia Virus protein VP39"/>
    <property type="match status" value="1"/>
</dbReference>
<dbReference type="InterPro" id="IPR036388">
    <property type="entry name" value="WH-like_DNA-bd_sf"/>
</dbReference>
<sequence length="364" mass="40606">MDSIANHQKLANEEENYLLVMELVQAPILPMVIRVAVELGVFDTIAKHGSGSQMSSKSIVFHLPTQNPNAANLLDRILRLLCSYNILTSSMVTRNDGHVERLYGLAPLCKFFLKDEDGFSLYTDILMFQEKAVMDGWGHLKDAILEGGTPFNNAHGMNVFEYAERDARFYQVMTAGMFNHTAIIMKKILETYTGFENLREIVDVGGGVGTSIGLITSKYPTIKGINFDLPHVVAHAPSYPGVKHVGGNMFESIPSCETIFMKWILHDWSDEVVVDLLKNCYKALPDQGKVIVMDVILPAAIETNSTAKCAFLSDLLMMLGSEDGKERTEEEFFALAKEAGFVSAKKVCCVYNCWVMEFYKAQKN</sequence>
<evidence type="ECO:0000313" key="8">
    <source>
        <dbReference type="Proteomes" id="UP000554482"/>
    </source>
</evidence>
<dbReference type="FunFam" id="1.10.10.10:FF:000357">
    <property type="entry name" value="Caffeic acid 3-O-methyltransferase"/>
    <property type="match status" value="1"/>
</dbReference>
<dbReference type="InterPro" id="IPR029063">
    <property type="entry name" value="SAM-dependent_MTases_sf"/>
</dbReference>